<gene>
    <name evidence="3" type="ORF">M2152_002478</name>
</gene>
<proteinExistence type="predicted"/>
<comment type="caution">
    <text evidence="3">The sequence shown here is derived from an EMBL/GenBank/DDBJ whole genome shotgun (WGS) entry which is preliminary data.</text>
</comment>
<evidence type="ECO:0000256" key="1">
    <source>
        <dbReference type="SAM" id="Phobius"/>
    </source>
</evidence>
<dbReference type="InterPro" id="IPR028087">
    <property type="entry name" value="Tad_N"/>
</dbReference>
<keyword evidence="1" id="KW-0472">Membrane</keyword>
<keyword evidence="1" id="KW-0812">Transmembrane</keyword>
<keyword evidence="1" id="KW-1133">Transmembrane helix</keyword>
<dbReference type="Proteomes" id="UP001160142">
    <property type="component" value="Unassembled WGS sequence"/>
</dbReference>
<organism evidence="3 4">
    <name type="scientific">Antiquaquibacter oligotrophicus</name>
    <dbReference type="NCBI Taxonomy" id="2880260"/>
    <lineage>
        <taxon>Bacteria</taxon>
        <taxon>Bacillati</taxon>
        <taxon>Actinomycetota</taxon>
        <taxon>Actinomycetes</taxon>
        <taxon>Micrococcales</taxon>
        <taxon>Microbacteriaceae</taxon>
        <taxon>Antiquaquibacter</taxon>
    </lineage>
</organism>
<dbReference type="RefSeq" id="WP_322134579.1">
    <property type="nucleotide sequence ID" value="NZ_CP085036.1"/>
</dbReference>
<evidence type="ECO:0000259" key="2">
    <source>
        <dbReference type="Pfam" id="PF13400"/>
    </source>
</evidence>
<reference evidence="3 4" key="1">
    <citation type="submission" date="2023-04" db="EMBL/GenBank/DDBJ databases">
        <title>Genome Encyclopedia of Bacteria and Archaea VI: Functional Genomics of Type Strains.</title>
        <authorList>
            <person name="Whitman W."/>
        </authorList>
    </citation>
    <scope>NUCLEOTIDE SEQUENCE [LARGE SCALE GENOMIC DNA]</scope>
    <source>
        <strain evidence="3 4">SG_E_30_P1</strain>
    </source>
</reference>
<evidence type="ECO:0000313" key="3">
    <source>
        <dbReference type="EMBL" id="MDH6182296.1"/>
    </source>
</evidence>
<evidence type="ECO:0000313" key="4">
    <source>
        <dbReference type="Proteomes" id="UP001160142"/>
    </source>
</evidence>
<dbReference type="Pfam" id="PF13400">
    <property type="entry name" value="Tad"/>
    <property type="match status" value="1"/>
</dbReference>
<accession>A0ABT6KQP2</accession>
<name>A0ABT6KQP2_9MICO</name>
<keyword evidence="4" id="KW-1185">Reference proteome</keyword>
<protein>
    <submittedName>
        <fullName evidence="3">Flp pilus assembly protein TadG</fullName>
    </submittedName>
</protein>
<feature type="domain" description="Putative Flp pilus-assembly TadG-like N-terminal" evidence="2">
    <location>
        <begin position="13"/>
        <end position="56"/>
    </location>
</feature>
<feature type="transmembrane region" description="Helical" evidence="1">
    <location>
        <begin position="12"/>
        <end position="34"/>
    </location>
</feature>
<sequence>MRRLISGAKDERGASAVFIAMTMTIVLIVAALVVDMGAAISRDAQLQDAADAAALSLAQRCYESPATTDVDGCAADVRAGASATANAIADATVGDGNASVVGEPVFGDGTVTVNLTSTQNALFSWSVGSSGTDVAASATAQWNTAAVALPLAVNSCVLGEPSEETTFIGTGLYGGVETLLSSVGGLIAIFGGTVDLADYVEKVVNCNTNLLAGGWLANMHDDCTFDPNLATYVGASLRKIVAYDSCADVIRGLEGKRVLVPVYDSAVGTAVGSVFGETDIKRFAEIRVTGWDFEGILSSGENLEYYPPGGEDPGCSSDLGELLGLGPGVVSSLLPFVEGLLAEALACQGLQGQVVDDDLTEQEAAEILTPYRLVA</sequence>
<dbReference type="EMBL" id="JARXVQ010000001">
    <property type="protein sequence ID" value="MDH6182296.1"/>
    <property type="molecule type" value="Genomic_DNA"/>
</dbReference>